<dbReference type="EC" id="1.1.1.25" evidence="5"/>
<evidence type="ECO:0000259" key="4">
    <source>
        <dbReference type="Pfam" id="PF18317"/>
    </source>
</evidence>
<dbReference type="InterPro" id="IPR022893">
    <property type="entry name" value="Shikimate_DH_fam"/>
</dbReference>
<dbReference type="Gene3D" id="3.40.50.10860">
    <property type="entry name" value="Leucine Dehydrogenase, chain A, domain 1"/>
    <property type="match status" value="1"/>
</dbReference>
<feature type="domain" description="Shikimate dehydrogenase substrate binding N-terminal" evidence="3">
    <location>
        <begin position="7"/>
        <end position="95"/>
    </location>
</feature>
<dbReference type="Pfam" id="PF08501">
    <property type="entry name" value="Shikimate_dh_N"/>
    <property type="match status" value="1"/>
</dbReference>
<proteinExistence type="predicted"/>
<organism evidence="5 6">
    <name type="scientific">Schaalia naturae</name>
    <dbReference type="NCBI Taxonomy" id="635203"/>
    <lineage>
        <taxon>Bacteria</taxon>
        <taxon>Bacillati</taxon>
        <taxon>Actinomycetota</taxon>
        <taxon>Actinomycetes</taxon>
        <taxon>Actinomycetales</taxon>
        <taxon>Actinomycetaceae</taxon>
        <taxon>Schaalia</taxon>
    </lineage>
</organism>
<reference evidence="6" key="1">
    <citation type="journal article" date="2019" name="Int. J. Syst. Evol. Microbiol.">
        <title>The Global Catalogue of Microorganisms (GCM) 10K type strain sequencing project: providing services to taxonomists for standard genome sequencing and annotation.</title>
        <authorList>
            <consortium name="The Broad Institute Genomics Platform"/>
            <consortium name="The Broad Institute Genome Sequencing Center for Infectious Disease"/>
            <person name="Wu L."/>
            <person name="Ma J."/>
        </authorList>
    </citation>
    <scope>NUCLEOTIDE SEQUENCE [LARGE SCALE GENOMIC DNA]</scope>
    <source>
        <strain evidence="6">CCUG 56698</strain>
    </source>
</reference>
<dbReference type="SUPFAM" id="SSF53223">
    <property type="entry name" value="Aminoacid dehydrogenase-like, N-terminal domain"/>
    <property type="match status" value="1"/>
</dbReference>
<keyword evidence="2" id="KW-0057">Aromatic amino acid biosynthesis</keyword>
<comment type="caution">
    <text evidence="5">The sequence shown here is derived from an EMBL/GenBank/DDBJ whole genome shotgun (WGS) entry which is preliminary data.</text>
</comment>
<dbReference type="EMBL" id="JBHTEF010000001">
    <property type="protein sequence ID" value="MFC7580391.1"/>
    <property type="molecule type" value="Genomic_DNA"/>
</dbReference>
<dbReference type="InterPro" id="IPR036291">
    <property type="entry name" value="NAD(P)-bd_dom_sf"/>
</dbReference>
<dbReference type="RefSeq" id="WP_380972348.1">
    <property type="nucleotide sequence ID" value="NZ_JBHTEF010000001.1"/>
</dbReference>
<feature type="domain" description="SDH C-terminal" evidence="4">
    <location>
        <begin position="252"/>
        <end position="282"/>
    </location>
</feature>
<dbReference type="PANTHER" id="PTHR21089">
    <property type="entry name" value="SHIKIMATE DEHYDROGENASE"/>
    <property type="match status" value="1"/>
</dbReference>
<comment type="pathway">
    <text evidence="1">Metabolic intermediate biosynthesis; chorismate biosynthesis; chorismate from D-erythrose 4-phosphate and phosphoenolpyruvate: step 4/7.</text>
</comment>
<name>A0ABW2SLK6_9ACTO</name>
<dbReference type="InterPro" id="IPR041121">
    <property type="entry name" value="SDH_C"/>
</dbReference>
<protein>
    <submittedName>
        <fullName evidence="5">Shikimate dehydrogenase</fullName>
        <ecNumber evidence="5">1.1.1.25</ecNumber>
    </submittedName>
</protein>
<dbReference type="PANTHER" id="PTHR21089:SF1">
    <property type="entry name" value="BIFUNCTIONAL 3-DEHYDROQUINATE DEHYDRATASE_SHIKIMATE DEHYDROGENASE, CHLOROPLASTIC"/>
    <property type="match status" value="1"/>
</dbReference>
<dbReference type="InterPro" id="IPR013708">
    <property type="entry name" value="Shikimate_DH-bd_N"/>
</dbReference>
<keyword evidence="6" id="KW-1185">Reference proteome</keyword>
<evidence type="ECO:0000313" key="6">
    <source>
        <dbReference type="Proteomes" id="UP001596527"/>
    </source>
</evidence>
<evidence type="ECO:0000256" key="2">
    <source>
        <dbReference type="ARBA" id="ARBA00023141"/>
    </source>
</evidence>
<evidence type="ECO:0000259" key="3">
    <source>
        <dbReference type="Pfam" id="PF08501"/>
    </source>
</evidence>
<evidence type="ECO:0000256" key="1">
    <source>
        <dbReference type="ARBA" id="ARBA00004871"/>
    </source>
</evidence>
<dbReference type="InterPro" id="IPR046346">
    <property type="entry name" value="Aminoacid_DH-like_N_sf"/>
</dbReference>
<keyword evidence="2" id="KW-0028">Amino-acid biosynthesis</keyword>
<dbReference type="SUPFAM" id="SSF51735">
    <property type="entry name" value="NAD(P)-binding Rossmann-fold domains"/>
    <property type="match status" value="1"/>
</dbReference>
<gene>
    <name evidence="5" type="ORF">ACFQWG_04035</name>
</gene>
<keyword evidence="5" id="KW-0560">Oxidoreductase</keyword>
<accession>A0ABW2SLK6</accession>
<evidence type="ECO:0000313" key="5">
    <source>
        <dbReference type="EMBL" id="MFC7580391.1"/>
    </source>
</evidence>
<dbReference type="Proteomes" id="UP001596527">
    <property type="component" value="Unassembled WGS sequence"/>
</dbReference>
<dbReference type="Pfam" id="PF18317">
    <property type="entry name" value="SDH_C"/>
    <property type="match status" value="1"/>
</dbReference>
<dbReference type="GO" id="GO:0004764">
    <property type="term" value="F:shikimate 3-dehydrogenase (NADP+) activity"/>
    <property type="evidence" value="ECO:0007669"/>
    <property type="project" value="UniProtKB-EC"/>
</dbReference>
<dbReference type="NCBIfam" id="NF001311">
    <property type="entry name" value="PRK00258.1-3"/>
    <property type="match status" value="1"/>
</dbReference>
<dbReference type="Gene3D" id="3.40.50.720">
    <property type="entry name" value="NAD(P)-binding Rossmann-like Domain"/>
    <property type="match status" value="1"/>
</dbReference>
<sequence>MSRWAAVIGSPVAHSLSPALHRAAWASLGLGGSHECGPWRFDRIEQTPQTLPALVAGLDGDCLGLSVTMPCKQAVIPLLDAVEPLAEAVGAVNTVVPSGGLLTGFNTDVHGIVTAVTEARAAMPPPRSAVVLGAGATASSALAALAQMRVDDVTIVARRFSGPGSASVAAARLGIAVEPVLWSHGDRTRAAIAAADILISTVPAGAADDLAGSLVGAAAPRPDQTLLDVVYAPRETGLVRAFQGAGAGVAWGTEMLLHQAAQQVVLETGRHPDVTAMRRAMRDELARRGT</sequence>